<evidence type="ECO:0000256" key="8">
    <source>
        <dbReference type="ARBA" id="ARBA00022917"/>
    </source>
</evidence>
<comment type="catalytic activity">
    <reaction evidence="10">
        <text>tRNA(Gly) + glycine + ATP = glycyl-tRNA(Gly) + AMP + diphosphate</text>
        <dbReference type="Rhea" id="RHEA:16013"/>
        <dbReference type="Rhea" id="RHEA-COMP:9664"/>
        <dbReference type="Rhea" id="RHEA-COMP:9683"/>
        <dbReference type="ChEBI" id="CHEBI:30616"/>
        <dbReference type="ChEBI" id="CHEBI:33019"/>
        <dbReference type="ChEBI" id="CHEBI:57305"/>
        <dbReference type="ChEBI" id="CHEBI:78442"/>
        <dbReference type="ChEBI" id="CHEBI:78522"/>
        <dbReference type="ChEBI" id="CHEBI:456215"/>
        <dbReference type="EC" id="6.1.1.14"/>
    </reaction>
</comment>
<evidence type="ECO:0000256" key="4">
    <source>
        <dbReference type="ARBA" id="ARBA00022490"/>
    </source>
</evidence>
<evidence type="ECO:0000256" key="7">
    <source>
        <dbReference type="ARBA" id="ARBA00022840"/>
    </source>
</evidence>
<keyword evidence="8" id="KW-0648">Protein biosynthesis</keyword>
<dbReference type="EC" id="6.1.1.14" evidence="3"/>
<dbReference type="EMBL" id="UOEY01000006">
    <property type="protein sequence ID" value="VAW34392.1"/>
    <property type="molecule type" value="Genomic_DNA"/>
</dbReference>
<dbReference type="GO" id="GO:0004820">
    <property type="term" value="F:glycine-tRNA ligase activity"/>
    <property type="evidence" value="ECO:0007669"/>
    <property type="project" value="UniProtKB-EC"/>
</dbReference>
<comment type="similarity">
    <text evidence="2">Belongs to the class-II aminoacyl-tRNA synthetase family.</text>
</comment>
<dbReference type="NCBIfam" id="TIGR00211">
    <property type="entry name" value="glyS"/>
    <property type="match status" value="1"/>
</dbReference>
<evidence type="ECO:0000256" key="6">
    <source>
        <dbReference type="ARBA" id="ARBA00022741"/>
    </source>
</evidence>
<dbReference type="InterPro" id="IPR015944">
    <property type="entry name" value="Gly-tRNA-synth_bsu"/>
</dbReference>
<keyword evidence="5 12" id="KW-0436">Ligase</keyword>
<dbReference type="HAMAP" id="MF_00255">
    <property type="entry name" value="Gly_tRNA_synth_beta"/>
    <property type="match status" value="1"/>
</dbReference>
<dbReference type="GO" id="GO:0006420">
    <property type="term" value="P:arginyl-tRNA aminoacylation"/>
    <property type="evidence" value="ECO:0007669"/>
    <property type="project" value="InterPro"/>
</dbReference>
<dbReference type="PRINTS" id="PR01045">
    <property type="entry name" value="TRNASYNTHGB"/>
</dbReference>
<protein>
    <recommendedName>
        <fullName evidence="3">glycine--tRNA ligase</fullName>
        <ecNumber evidence="3">6.1.1.14</ecNumber>
    </recommendedName>
</protein>
<evidence type="ECO:0000256" key="2">
    <source>
        <dbReference type="ARBA" id="ARBA00008226"/>
    </source>
</evidence>
<evidence type="ECO:0000259" key="11">
    <source>
        <dbReference type="Pfam" id="PF05746"/>
    </source>
</evidence>
<evidence type="ECO:0000256" key="10">
    <source>
        <dbReference type="ARBA" id="ARBA00047937"/>
    </source>
</evidence>
<evidence type="ECO:0000256" key="3">
    <source>
        <dbReference type="ARBA" id="ARBA00012829"/>
    </source>
</evidence>
<name>A0A3B0V6N4_9ZZZZ</name>
<keyword evidence="9 12" id="KW-0030">Aminoacyl-tRNA synthetase</keyword>
<keyword evidence="6" id="KW-0547">Nucleotide-binding</keyword>
<dbReference type="AlphaFoldDB" id="A0A3B0V6N4"/>
<evidence type="ECO:0000256" key="9">
    <source>
        <dbReference type="ARBA" id="ARBA00023146"/>
    </source>
</evidence>
<dbReference type="InterPro" id="IPR008909">
    <property type="entry name" value="DALR_anticod-bd"/>
</dbReference>
<keyword evidence="4" id="KW-0963">Cytoplasm</keyword>
<sequence length="692" mass="76065">MSELLFEIGIEEIPAGYIQPALQFLEQAACKQFEALGLRCGQVRTAGTPRRLTLAVADLQTRQPDRRVEHTGPAKKTGFDADGNPSRAALGFARSRGVAVEDLQVTATPKGEYLVAVEDIKGLETKALLPAILTGLIRDLPFPKSMRWGRGQISFARPILWLLALYGGEVVEFSIEETKSGAVTRGHRFMAPAEIAVTGFEDYLERLREHSVLADPVERRAAVIAEVSRAVSERVGGEGAEPVLDEKLVDLVTFLVEIPWGICGSFDEKFLELPEEVLITSMREHQKYFPVTDSDGKLLPLFVAVNNTRIADRELAANGHQRVLRARLEDGLFFFHQDRKKTLADRRQDLAGIIFQNKLGTVLEKSERIAALAAELARELEPRSEEDAVRAAGLAKCDLLTEMVGEFPSLQGVMGREYALIDGENEGVALAIREHYLPVRADGDLPATMVGAIVGIADRIDTLVGCFGIGERPTGTTDPFGLRRQALGLLHIIQGRDLSLSLRSLAGKALAGYGEAVAMAGDTVDQLLDFIRLRFENDLIAAGTRPDVIMAATAVAFDDVVECQARIRALDNIRGREQFPILAGSFKRIRNIIKDNRQTAVDENLLSHGAEKKLYSTLTAVADQAGPLLRNREYGRALEVMLQMKEPVDCFFDDVMVMVDDPAVRQNRLNLLTAFGDLVLQVGDISRMYQAA</sequence>
<dbReference type="GO" id="GO:0005829">
    <property type="term" value="C:cytosol"/>
    <property type="evidence" value="ECO:0007669"/>
    <property type="project" value="TreeGrafter"/>
</dbReference>
<dbReference type="Pfam" id="PF05746">
    <property type="entry name" value="DALR_1"/>
    <property type="match status" value="1"/>
</dbReference>
<evidence type="ECO:0000256" key="5">
    <source>
        <dbReference type="ARBA" id="ARBA00022598"/>
    </source>
</evidence>
<dbReference type="GO" id="GO:0004814">
    <property type="term" value="F:arginine-tRNA ligase activity"/>
    <property type="evidence" value="ECO:0007669"/>
    <property type="project" value="InterPro"/>
</dbReference>
<gene>
    <name evidence="12" type="ORF">MNBD_DELTA04-1240</name>
</gene>
<keyword evidence="7" id="KW-0067">ATP-binding</keyword>
<dbReference type="InterPro" id="IPR006194">
    <property type="entry name" value="Gly-tRNA-synth_heterodimer"/>
</dbReference>
<dbReference type="GO" id="GO:0006426">
    <property type="term" value="P:glycyl-tRNA aminoacylation"/>
    <property type="evidence" value="ECO:0007669"/>
    <property type="project" value="InterPro"/>
</dbReference>
<proteinExistence type="inferred from homology"/>
<reference evidence="12" key="1">
    <citation type="submission" date="2018-06" db="EMBL/GenBank/DDBJ databases">
        <authorList>
            <person name="Zhirakovskaya E."/>
        </authorList>
    </citation>
    <scope>NUCLEOTIDE SEQUENCE</scope>
</reference>
<dbReference type="Pfam" id="PF02092">
    <property type="entry name" value="tRNA_synt_2f"/>
    <property type="match status" value="1"/>
</dbReference>
<feature type="domain" description="DALR anticodon binding" evidence="11">
    <location>
        <begin position="587"/>
        <end position="676"/>
    </location>
</feature>
<dbReference type="PROSITE" id="PS50861">
    <property type="entry name" value="AA_TRNA_LIGASE_II_GLYAB"/>
    <property type="match status" value="1"/>
</dbReference>
<dbReference type="GO" id="GO:0005524">
    <property type="term" value="F:ATP binding"/>
    <property type="evidence" value="ECO:0007669"/>
    <property type="project" value="UniProtKB-KW"/>
</dbReference>
<organism evidence="12">
    <name type="scientific">hydrothermal vent metagenome</name>
    <dbReference type="NCBI Taxonomy" id="652676"/>
    <lineage>
        <taxon>unclassified sequences</taxon>
        <taxon>metagenomes</taxon>
        <taxon>ecological metagenomes</taxon>
    </lineage>
</organism>
<comment type="subcellular location">
    <subcellularLocation>
        <location evidence="1">Cytoplasm</location>
    </subcellularLocation>
</comment>
<dbReference type="PANTHER" id="PTHR30075:SF2">
    <property type="entry name" value="GLYCINE--TRNA LIGASE, CHLOROPLASTIC_MITOCHONDRIAL 2"/>
    <property type="match status" value="1"/>
</dbReference>
<evidence type="ECO:0000256" key="1">
    <source>
        <dbReference type="ARBA" id="ARBA00004496"/>
    </source>
</evidence>
<dbReference type="SUPFAM" id="SSF109604">
    <property type="entry name" value="HD-domain/PDEase-like"/>
    <property type="match status" value="1"/>
</dbReference>
<evidence type="ECO:0000313" key="12">
    <source>
        <dbReference type="EMBL" id="VAW34392.1"/>
    </source>
</evidence>
<dbReference type="PANTHER" id="PTHR30075">
    <property type="entry name" value="GLYCYL-TRNA SYNTHETASE"/>
    <property type="match status" value="1"/>
</dbReference>
<accession>A0A3B0V6N4</accession>